<dbReference type="Gene3D" id="1.10.150.240">
    <property type="entry name" value="Putative phosphatase, domain 2"/>
    <property type="match status" value="1"/>
</dbReference>
<dbReference type="Proteomes" id="UP000501451">
    <property type="component" value="Chromosome"/>
</dbReference>
<dbReference type="InterPro" id="IPR023198">
    <property type="entry name" value="PGP-like_dom2"/>
</dbReference>
<dbReference type="PANTHER" id="PTHR47478">
    <property type="match status" value="1"/>
</dbReference>
<dbReference type="InterPro" id="IPR036412">
    <property type="entry name" value="HAD-like_sf"/>
</dbReference>
<dbReference type="InterPro" id="IPR006439">
    <property type="entry name" value="HAD-SF_hydro_IA"/>
</dbReference>
<dbReference type="InterPro" id="IPR011951">
    <property type="entry name" value="HAD-SF_hydro_IA_YjjG/PynA"/>
</dbReference>
<dbReference type="CDD" id="cd04305">
    <property type="entry name" value="HAD_Neu5Ac-Pase_like"/>
    <property type="match status" value="1"/>
</dbReference>
<sequence>MTYTTLLFDIDDTLLDFKAAEHFAISSLLEEMAIDPTEETIATYSHINQGLWEQFEQGLIARDRLLGKRFEDFFILHQLTVDGSDMDRRFRANLEKGHFLIEGSIALLDQLKQSHKLYAVTNGVSKTQYHRLTDSGLLPYFKGVFVSEDTGYQKPMPEYFDYVFARIPDFKTEETLIIGDSLTSDIKGGLLAGIDSCWFNPQRKPYPASIKPTYEIVHLQDLHAILA</sequence>
<gene>
    <name evidence="1" type="ORF">G7057_06715</name>
</gene>
<dbReference type="SFLD" id="SFLDG01135">
    <property type="entry name" value="C1.5.6:_HAD__Beta-PGM__Phospha"/>
    <property type="match status" value="1"/>
</dbReference>
<dbReference type="NCBIfam" id="TIGR01549">
    <property type="entry name" value="HAD-SF-IA-v1"/>
    <property type="match status" value="1"/>
</dbReference>
<dbReference type="KEGG" id="jar:G7057_06715"/>
<reference evidence="1 2" key="1">
    <citation type="journal article" date="2017" name="Int. J. Syst. Evol. Microbiol.">
        <title>Jeotgalibaca porci sp. nov. and Jeotgalibaca arthritidis sp. nov., isolated from pigs, and emended description of the genus Jeotgalibaca.</title>
        <authorList>
            <person name="Zamora L."/>
            <person name="Perez-Sancho M."/>
            <person name="Dominguez L."/>
            <person name="Fernandez-Garayzabal J.F."/>
            <person name="Vela A.I."/>
        </authorList>
    </citation>
    <scope>NUCLEOTIDE SEQUENCE [LARGE SCALE GENOMIC DNA]</scope>
    <source>
        <strain evidence="1 2">CECT 9157</strain>
    </source>
</reference>
<dbReference type="RefSeq" id="WP_166162207.1">
    <property type="nucleotide sequence ID" value="NZ_CP049740.1"/>
</dbReference>
<dbReference type="Pfam" id="PF00702">
    <property type="entry name" value="Hydrolase"/>
    <property type="match status" value="1"/>
</dbReference>
<organism evidence="1 2">
    <name type="scientific">Jeotgalibaca arthritidis</name>
    <dbReference type="NCBI Taxonomy" id="1868794"/>
    <lineage>
        <taxon>Bacteria</taxon>
        <taxon>Bacillati</taxon>
        <taxon>Bacillota</taxon>
        <taxon>Bacilli</taxon>
        <taxon>Lactobacillales</taxon>
        <taxon>Carnobacteriaceae</taxon>
        <taxon>Jeotgalibaca</taxon>
    </lineage>
</organism>
<dbReference type="Gene3D" id="3.40.50.1000">
    <property type="entry name" value="HAD superfamily/HAD-like"/>
    <property type="match status" value="1"/>
</dbReference>
<dbReference type="NCBIfam" id="TIGR02254">
    <property type="entry name" value="YjjG_YfnB"/>
    <property type="match status" value="1"/>
</dbReference>
<keyword evidence="2" id="KW-1185">Reference proteome</keyword>
<dbReference type="PANTHER" id="PTHR47478:SF1">
    <property type="entry name" value="PYRIMIDINE 5'-NUCLEOTIDASE YJJG"/>
    <property type="match status" value="1"/>
</dbReference>
<dbReference type="GO" id="GO:0008253">
    <property type="term" value="F:5'-nucleotidase activity"/>
    <property type="evidence" value="ECO:0007669"/>
    <property type="project" value="InterPro"/>
</dbReference>
<proteinExistence type="predicted"/>
<dbReference type="AlphaFoldDB" id="A0A6G7KA64"/>
<evidence type="ECO:0000313" key="1">
    <source>
        <dbReference type="EMBL" id="QII82153.1"/>
    </source>
</evidence>
<dbReference type="InterPro" id="IPR023214">
    <property type="entry name" value="HAD_sf"/>
</dbReference>
<dbReference type="SFLD" id="SFLDS00003">
    <property type="entry name" value="Haloacid_Dehalogenase"/>
    <property type="match status" value="1"/>
</dbReference>
<accession>A0A6G7KA64</accession>
<evidence type="ECO:0000313" key="2">
    <source>
        <dbReference type="Proteomes" id="UP000501451"/>
    </source>
</evidence>
<dbReference type="EMBL" id="CP049740">
    <property type="protein sequence ID" value="QII82153.1"/>
    <property type="molecule type" value="Genomic_DNA"/>
</dbReference>
<dbReference type="InterPro" id="IPR052550">
    <property type="entry name" value="Pyrimidine_5'-ntase_YjjG"/>
</dbReference>
<protein>
    <submittedName>
        <fullName evidence="1">Noncanonical pyrimidine nucleotidase, YjjG family</fullName>
    </submittedName>
</protein>
<dbReference type="SUPFAM" id="SSF56784">
    <property type="entry name" value="HAD-like"/>
    <property type="match status" value="1"/>
</dbReference>
<name>A0A6G7KA64_9LACT</name>
<dbReference type="SFLD" id="SFLDG01129">
    <property type="entry name" value="C1.5:_HAD__Beta-PGM__Phosphata"/>
    <property type="match status" value="1"/>
</dbReference>